<evidence type="ECO:0000313" key="16">
    <source>
        <dbReference type="Proteomes" id="UP000270988"/>
    </source>
</evidence>
<reference evidence="15 16" key="1">
    <citation type="submission" date="2018-12" db="EMBL/GenBank/DDBJ databases">
        <authorList>
            <consortium name="Pathogen Informatics"/>
        </authorList>
    </citation>
    <scope>NUCLEOTIDE SEQUENCE [LARGE SCALE GENOMIC DNA]</scope>
    <source>
        <strain evidence="15 16">NCTC10918</strain>
    </source>
</reference>
<dbReference type="Gene3D" id="2.40.240.20">
    <property type="entry name" value="Hypothetical PUA domain-like, domain 1"/>
    <property type="match status" value="1"/>
</dbReference>
<evidence type="ECO:0000256" key="10">
    <source>
        <dbReference type="ARBA" id="ARBA00025699"/>
    </source>
</evidence>
<evidence type="ECO:0000256" key="9">
    <source>
        <dbReference type="ARBA" id="ARBA00022691"/>
    </source>
</evidence>
<evidence type="ECO:0000256" key="6">
    <source>
        <dbReference type="ARBA" id="ARBA00022552"/>
    </source>
</evidence>
<dbReference type="PIRSF" id="PIRSF015601">
    <property type="entry name" value="MTase_slr0722"/>
    <property type="match status" value="1"/>
</dbReference>
<dbReference type="InterPro" id="IPR015947">
    <property type="entry name" value="PUA-like_sf"/>
</dbReference>
<comment type="function">
    <text evidence="10 12">Specifically methylates the N3 position of the uracil ring of uridine 1498 (m3U1498) in 16S rRNA. Acts on the fully assembled 30S ribosomal subunit.</text>
</comment>
<comment type="subcellular location">
    <subcellularLocation>
        <location evidence="1 12">Cytoplasm</location>
    </subcellularLocation>
</comment>
<evidence type="ECO:0000256" key="3">
    <source>
        <dbReference type="ARBA" id="ARBA00012328"/>
    </source>
</evidence>
<name>A0A3S5F7H0_9MICC</name>
<feature type="domain" description="Ribosomal RNA small subunit methyltransferase E PUA-like" evidence="14">
    <location>
        <begin position="36"/>
        <end position="81"/>
    </location>
</feature>
<keyword evidence="9 12" id="KW-0949">S-adenosyl-L-methionine</keyword>
<evidence type="ECO:0000259" key="13">
    <source>
        <dbReference type="Pfam" id="PF04452"/>
    </source>
</evidence>
<dbReference type="STRING" id="762948.HMPREF0733_11964"/>
<dbReference type="Proteomes" id="UP000270988">
    <property type="component" value="Chromosome"/>
</dbReference>
<dbReference type="PANTHER" id="PTHR30027:SF3">
    <property type="entry name" value="16S RRNA (URACIL(1498)-N(3))-METHYLTRANSFERASE"/>
    <property type="match status" value="1"/>
</dbReference>
<evidence type="ECO:0000256" key="2">
    <source>
        <dbReference type="ARBA" id="ARBA00005528"/>
    </source>
</evidence>
<evidence type="ECO:0000256" key="5">
    <source>
        <dbReference type="ARBA" id="ARBA00022490"/>
    </source>
</evidence>
<dbReference type="GO" id="GO:0070042">
    <property type="term" value="F:rRNA (uridine-N3-)-methyltransferase activity"/>
    <property type="evidence" value="ECO:0007669"/>
    <property type="project" value="TreeGrafter"/>
</dbReference>
<evidence type="ECO:0000256" key="8">
    <source>
        <dbReference type="ARBA" id="ARBA00022679"/>
    </source>
</evidence>
<protein>
    <recommendedName>
        <fullName evidence="4 12">Ribosomal RNA small subunit methyltransferase E</fullName>
        <ecNumber evidence="3 12">2.1.1.193</ecNumber>
    </recommendedName>
</protein>
<dbReference type="Pfam" id="PF04452">
    <property type="entry name" value="Methyltrans_RNA"/>
    <property type="match status" value="1"/>
</dbReference>
<dbReference type="SUPFAM" id="SSF88697">
    <property type="entry name" value="PUA domain-like"/>
    <property type="match status" value="1"/>
</dbReference>
<dbReference type="CDD" id="cd18084">
    <property type="entry name" value="RsmE-like"/>
    <property type="match status" value="1"/>
</dbReference>
<dbReference type="SUPFAM" id="SSF75217">
    <property type="entry name" value="alpha/beta knot"/>
    <property type="match status" value="1"/>
</dbReference>
<keyword evidence="7 12" id="KW-0489">Methyltransferase</keyword>
<evidence type="ECO:0000313" key="15">
    <source>
        <dbReference type="EMBL" id="VEJ29445.1"/>
    </source>
</evidence>
<sequence>MKHFGYSFIKDLMSAPIFYITAKELASCTAGSTFTLTGPEAHHAKVKRLAIGENLDLADGQGHRIHGIVSAISSKGLEVTVQNLDKDDNSLSVSLVQALAKDNRDILAIETSTELGIRSVIPWSADRSIVRWKGERATKAHQKWQNTVSAAAKQSRRALIPTVEELYSSQELAEHIRELTDQGAYVYILHEQATEPLSEYLRKIGYSPNNPTRIYILVGPEGGITEREIELFTRAGAHKALLGTEILRASTAGAAALCTINVVLGRW</sequence>
<keyword evidence="6 12" id="KW-0698">rRNA processing</keyword>
<organism evidence="15 16">
    <name type="scientific">Rothia dentocariosa</name>
    <dbReference type="NCBI Taxonomy" id="2047"/>
    <lineage>
        <taxon>Bacteria</taxon>
        <taxon>Bacillati</taxon>
        <taxon>Actinomycetota</taxon>
        <taxon>Actinomycetes</taxon>
        <taxon>Micrococcales</taxon>
        <taxon>Micrococcaceae</taxon>
        <taxon>Rothia</taxon>
    </lineage>
</organism>
<evidence type="ECO:0000256" key="1">
    <source>
        <dbReference type="ARBA" id="ARBA00004496"/>
    </source>
</evidence>
<comment type="similarity">
    <text evidence="2 12">Belongs to the RNA methyltransferase RsmE family.</text>
</comment>
<dbReference type="PANTHER" id="PTHR30027">
    <property type="entry name" value="RIBOSOMAL RNA SMALL SUBUNIT METHYLTRANSFERASE E"/>
    <property type="match status" value="1"/>
</dbReference>
<dbReference type="InterPro" id="IPR029026">
    <property type="entry name" value="tRNA_m1G_MTases_N"/>
</dbReference>
<dbReference type="Gene3D" id="3.40.1280.10">
    <property type="match status" value="1"/>
</dbReference>
<comment type="catalytic activity">
    <reaction evidence="11 12">
        <text>uridine(1498) in 16S rRNA + S-adenosyl-L-methionine = N(3)-methyluridine(1498) in 16S rRNA + S-adenosyl-L-homocysteine + H(+)</text>
        <dbReference type="Rhea" id="RHEA:42920"/>
        <dbReference type="Rhea" id="RHEA-COMP:10283"/>
        <dbReference type="Rhea" id="RHEA-COMP:10284"/>
        <dbReference type="ChEBI" id="CHEBI:15378"/>
        <dbReference type="ChEBI" id="CHEBI:57856"/>
        <dbReference type="ChEBI" id="CHEBI:59789"/>
        <dbReference type="ChEBI" id="CHEBI:65315"/>
        <dbReference type="ChEBI" id="CHEBI:74502"/>
        <dbReference type="EC" id="2.1.1.193"/>
    </reaction>
</comment>
<feature type="domain" description="Ribosomal RNA small subunit methyltransferase E methyltransferase" evidence="13">
    <location>
        <begin position="89"/>
        <end position="260"/>
    </location>
</feature>
<dbReference type="InterPro" id="IPR006700">
    <property type="entry name" value="RsmE"/>
</dbReference>
<evidence type="ECO:0000256" key="7">
    <source>
        <dbReference type="ARBA" id="ARBA00022603"/>
    </source>
</evidence>
<evidence type="ECO:0000256" key="12">
    <source>
        <dbReference type="PIRNR" id="PIRNR015601"/>
    </source>
</evidence>
<evidence type="ECO:0000256" key="4">
    <source>
        <dbReference type="ARBA" id="ARBA00013673"/>
    </source>
</evidence>
<dbReference type="AlphaFoldDB" id="A0A3S5F7H0"/>
<accession>A0A3S5F7H0</accession>
<keyword evidence="5 12" id="KW-0963">Cytoplasm</keyword>
<dbReference type="Pfam" id="PF20260">
    <property type="entry name" value="PUA_4"/>
    <property type="match status" value="1"/>
</dbReference>
<gene>
    <name evidence="15" type="primary">rsmE</name>
    <name evidence="15" type="ORF">NCTC10918_00704</name>
</gene>
<dbReference type="InterPro" id="IPR046886">
    <property type="entry name" value="RsmE_MTase_dom"/>
</dbReference>
<dbReference type="EC" id="2.1.1.193" evidence="3 12"/>
<keyword evidence="8 12" id="KW-0808">Transferase</keyword>
<evidence type="ECO:0000259" key="14">
    <source>
        <dbReference type="Pfam" id="PF20260"/>
    </source>
</evidence>
<dbReference type="GO" id="GO:0070475">
    <property type="term" value="P:rRNA base methylation"/>
    <property type="evidence" value="ECO:0007669"/>
    <property type="project" value="TreeGrafter"/>
</dbReference>
<dbReference type="NCBIfam" id="TIGR00046">
    <property type="entry name" value="RsmE family RNA methyltransferase"/>
    <property type="match status" value="1"/>
</dbReference>
<dbReference type="GO" id="GO:0005737">
    <property type="term" value="C:cytoplasm"/>
    <property type="evidence" value="ECO:0007669"/>
    <property type="project" value="UniProtKB-SubCell"/>
</dbReference>
<dbReference type="InterPro" id="IPR046887">
    <property type="entry name" value="RsmE_PUA-like"/>
</dbReference>
<proteinExistence type="inferred from homology"/>
<dbReference type="NCBIfam" id="NF008693">
    <property type="entry name" value="PRK11713.2-3"/>
    <property type="match status" value="1"/>
</dbReference>
<dbReference type="EMBL" id="LR134521">
    <property type="protein sequence ID" value="VEJ29445.1"/>
    <property type="molecule type" value="Genomic_DNA"/>
</dbReference>
<evidence type="ECO:0000256" key="11">
    <source>
        <dbReference type="ARBA" id="ARBA00047944"/>
    </source>
</evidence>
<dbReference type="InterPro" id="IPR029028">
    <property type="entry name" value="Alpha/beta_knot_MTases"/>
</dbReference>